<gene>
    <name evidence="1" type="ORF">D3273_27055</name>
</gene>
<accession>A0A4V1RTU3</accession>
<name>A0A4V1RTU3_9HYPH</name>
<proteinExistence type="predicted"/>
<dbReference type="EMBL" id="QYBB01000099">
    <property type="protein sequence ID" value="RYC28854.1"/>
    <property type="molecule type" value="Genomic_DNA"/>
</dbReference>
<evidence type="ECO:0000313" key="2">
    <source>
        <dbReference type="Proteomes" id="UP000290759"/>
    </source>
</evidence>
<dbReference type="RefSeq" id="WP_129230062.1">
    <property type="nucleotide sequence ID" value="NZ_QYBB01000099.1"/>
</dbReference>
<reference evidence="1 2" key="1">
    <citation type="submission" date="2018-12" db="EMBL/GenBank/DDBJ databases">
        <authorList>
            <person name="Grouzdev D.S."/>
            <person name="Krutkina M.S."/>
        </authorList>
    </citation>
    <scope>NUCLEOTIDE SEQUENCE [LARGE SCALE GENOMIC DNA]</scope>
    <source>
        <strain evidence="1 2">RmlP026</strain>
    </source>
</reference>
<dbReference type="AlphaFoldDB" id="A0A4V1RTU3"/>
<organism evidence="1 2">
    <name type="scientific">Lichenibacterium minor</name>
    <dbReference type="NCBI Taxonomy" id="2316528"/>
    <lineage>
        <taxon>Bacteria</taxon>
        <taxon>Pseudomonadati</taxon>
        <taxon>Pseudomonadota</taxon>
        <taxon>Alphaproteobacteria</taxon>
        <taxon>Hyphomicrobiales</taxon>
        <taxon>Lichenihabitantaceae</taxon>
        <taxon>Lichenibacterium</taxon>
    </lineage>
</organism>
<evidence type="ECO:0000313" key="1">
    <source>
        <dbReference type="EMBL" id="RYC28854.1"/>
    </source>
</evidence>
<dbReference type="Proteomes" id="UP000290759">
    <property type="component" value="Unassembled WGS sequence"/>
</dbReference>
<sequence length="92" mass="9548">MTDNRPTITDPGLLDLAAQGVDLSRMGSAYAARAYPKLDTVSPRDAYSLGFTDGVKAMAAQLPGLLSGALDVREVIARLYDPDLLPLAGGGA</sequence>
<keyword evidence="2" id="KW-1185">Reference proteome</keyword>
<comment type="caution">
    <text evidence="1">The sequence shown here is derived from an EMBL/GenBank/DDBJ whole genome shotgun (WGS) entry which is preliminary data.</text>
</comment>
<protein>
    <submittedName>
        <fullName evidence="1">Uncharacterized protein</fullName>
    </submittedName>
</protein>
<reference evidence="1 2" key="2">
    <citation type="submission" date="2019-02" db="EMBL/GenBank/DDBJ databases">
        <title>'Lichenibacterium ramalinii' gen. nov. sp. nov., 'Lichenibacterium minor' gen. nov. sp. nov.</title>
        <authorList>
            <person name="Pankratov T."/>
        </authorList>
    </citation>
    <scope>NUCLEOTIDE SEQUENCE [LARGE SCALE GENOMIC DNA]</scope>
    <source>
        <strain evidence="1 2">RmlP026</strain>
    </source>
</reference>